<feature type="compositionally biased region" description="Polar residues" evidence="13">
    <location>
        <begin position="951"/>
        <end position="971"/>
    </location>
</feature>
<dbReference type="InterPro" id="IPR016177">
    <property type="entry name" value="DNA-bd_dom_sf"/>
</dbReference>
<evidence type="ECO:0000256" key="5">
    <source>
        <dbReference type="ARBA" id="ARBA00022691"/>
    </source>
</evidence>
<dbReference type="OrthoDB" id="5792673at2759"/>
<dbReference type="SMART" id="SM00468">
    <property type="entry name" value="PreSET"/>
    <property type="match status" value="1"/>
</dbReference>
<proteinExistence type="predicted"/>
<dbReference type="GO" id="GO:0032259">
    <property type="term" value="P:methylation"/>
    <property type="evidence" value="ECO:0007669"/>
    <property type="project" value="UniProtKB-KW"/>
</dbReference>
<evidence type="ECO:0000256" key="9">
    <source>
        <dbReference type="ARBA" id="ARBA00022853"/>
    </source>
</evidence>
<feature type="compositionally biased region" description="Acidic residues" evidence="13">
    <location>
        <begin position="697"/>
        <end position="707"/>
    </location>
</feature>
<evidence type="ECO:0000256" key="7">
    <source>
        <dbReference type="ARBA" id="ARBA00022737"/>
    </source>
</evidence>
<evidence type="ECO:0000259" key="15">
    <source>
        <dbReference type="PROSITE" id="PS50982"/>
    </source>
</evidence>
<feature type="domain" description="Pre-SET" evidence="14">
    <location>
        <begin position="551"/>
        <end position="624"/>
    </location>
</feature>
<comment type="caution">
    <text evidence="16">The sequence shown here is derived from an EMBL/GenBank/DDBJ whole genome shotgun (WGS) entry which is preliminary data.</text>
</comment>
<dbReference type="Pfam" id="PF01429">
    <property type="entry name" value="MBD"/>
    <property type="match status" value="1"/>
</dbReference>
<dbReference type="Gene3D" id="2.30.30.140">
    <property type="match status" value="1"/>
</dbReference>
<evidence type="ECO:0000313" key="16">
    <source>
        <dbReference type="EMBL" id="TPP65989.1"/>
    </source>
</evidence>
<evidence type="ECO:0000313" key="17">
    <source>
        <dbReference type="Proteomes" id="UP000316759"/>
    </source>
</evidence>
<feature type="compositionally biased region" description="Low complexity" evidence="13">
    <location>
        <begin position="762"/>
        <end position="773"/>
    </location>
</feature>
<feature type="compositionally biased region" description="Polar residues" evidence="13">
    <location>
        <begin position="982"/>
        <end position="992"/>
    </location>
</feature>
<evidence type="ECO:0000256" key="4">
    <source>
        <dbReference type="ARBA" id="ARBA00022679"/>
    </source>
</evidence>
<dbReference type="InterPro" id="IPR001739">
    <property type="entry name" value="Methyl_CpG_DNA-bd"/>
</dbReference>
<dbReference type="PROSITE" id="PS50867">
    <property type="entry name" value="PRE_SET"/>
    <property type="match status" value="1"/>
</dbReference>
<feature type="region of interest" description="Disordered" evidence="13">
    <location>
        <begin position="691"/>
        <end position="724"/>
    </location>
</feature>
<reference evidence="16 17" key="1">
    <citation type="submission" date="2019-04" db="EMBL/GenBank/DDBJ databases">
        <title>Annotation for the trematode Fasciola gigantica.</title>
        <authorList>
            <person name="Choi Y.-J."/>
        </authorList>
    </citation>
    <scope>NUCLEOTIDE SEQUENCE [LARGE SCALE GENOMIC DNA]</scope>
    <source>
        <strain evidence="16">Uganda_cow_1</strain>
    </source>
</reference>
<feature type="region of interest" description="Disordered" evidence="13">
    <location>
        <begin position="951"/>
        <end position="1039"/>
    </location>
</feature>
<keyword evidence="4 16" id="KW-0808">Transferase</keyword>
<dbReference type="PANTHER" id="PTHR46024">
    <property type="entry name" value="HISTONE-LYSINE N-METHYLTRANSFERASE EGGLESS"/>
    <property type="match status" value="1"/>
</dbReference>
<keyword evidence="12" id="KW-0539">Nucleus</keyword>
<evidence type="ECO:0000256" key="12">
    <source>
        <dbReference type="ARBA" id="ARBA00023242"/>
    </source>
</evidence>
<dbReference type="Gene3D" id="2.170.270.10">
    <property type="entry name" value="SET domain"/>
    <property type="match status" value="2"/>
</dbReference>
<dbReference type="SUPFAM" id="SSF54171">
    <property type="entry name" value="DNA-binding domain"/>
    <property type="match status" value="1"/>
</dbReference>
<dbReference type="SMART" id="SM00391">
    <property type="entry name" value="MBD"/>
    <property type="match status" value="1"/>
</dbReference>
<dbReference type="Proteomes" id="UP000316759">
    <property type="component" value="Unassembled WGS sequence"/>
</dbReference>
<dbReference type="Gene3D" id="3.30.890.10">
    <property type="entry name" value="Methyl-cpg-binding Protein 2, Chain A"/>
    <property type="match status" value="1"/>
</dbReference>
<protein>
    <submittedName>
        <fullName evidence="16">Histone-lysine N-methyltransferase eggless</fullName>
    </submittedName>
</protein>
<dbReference type="GO" id="GO:0005634">
    <property type="term" value="C:nucleus"/>
    <property type="evidence" value="ECO:0007669"/>
    <property type="project" value="UniProtKB-SubCell"/>
</dbReference>
<dbReference type="InterPro" id="IPR046341">
    <property type="entry name" value="SET_dom_sf"/>
</dbReference>
<dbReference type="GO" id="GO:0008270">
    <property type="term" value="F:zinc ion binding"/>
    <property type="evidence" value="ECO:0007669"/>
    <property type="project" value="InterPro"/>
</dbReference>
<evidence type="ECO:0000256" key="8">
    <source>
        <dbReference type="ARBA" id="ARBA00022833"/>
    </source>
</evidence>
<feature type="compositionally biased region" description="Polar residues" evidence="13">
    <location>
        <begin position="1119"/>
        <end position="1136"/>
    </location>
</feature>
<dbReference type="EMBL" id="SUNJ01002426">
    <property type="protein sequence ID" value="TPP65989.1"/>
    <property type="molecule type" value="Genomic_DNA"/>
</dbReference>
<keyword evidence="5" id="KW-0949">S-adenosyl-L-methionine</keyword>
<dbReference type="PANTHER" id="PTHR46024:SF1">
    <property type="entry name" value="HISTONE-LYSINE N-METHYLTRANSFERASE EGGLESS"/>
    <property type="match status" value="1"/>
</dbReference>
<dbReference type="InterPro" id="IPR007728">
    <property type="entry name" value="Pre-SET_dom"/>
</dbReference>
<evidence type="ECO:0000256" key="6">
    <source>
        <dbReference type="ARBA" id="ARBA00022723"/>
    </source>
</evidence>
<keyword evidence="17" id="KW-1185">Reference proteome</keyword>
<feature type="region of interest" description="Disordered" evidence="13">
    <location>
        <begin position="762"/>
        <end position="798"/>
    </location>
</feature>
<keyword evidence="6" id="KW-0479">Metal-binding</keyword>
<dbReference type="Pfam" id="PF05033">
    <property type="entry name" value="Pre-SET"/>
    <property type="match status" value="1"/>
</dbReference>
<dbReference type="STRING" id="46835.A0A504YZH7"/>
<evidence type="ECO:0000256" key="3">
    <source>
        <dbReference type="ARBA" id="ARBA00022603"/>
    </source>
</evidence>
<feature type="compositionally biased region" description="Polar residues" evidence="13">
    <location>
        <begin position="1003"/>
        <end position="1016"/>
    </location>
</feature>
<dbReference type="GO" id="GO:0003677">
    <property type="term" value="F:DNA binding"/>
    <property type="evidence" value="ECO:0007669"/>
    <property type="project" value="InterPro"/>
</dbReference>
<comment type="subcellular location">
    <subcellularLocation>
        <location evidence="1">Nucleus</location>
    </subcellularLocation>
</comment>
<dbReference type="PROSITE" id="PS50982">
    <property type="entry name" value="MBD"/>
    <property type="match status" value="1"/>
</dbReference>
<evidence type="ECO:0000259" key="14">
    <source>
        <dbReference type="PROSITE" id="PS50867"/>
    </source>
</evidence>
<dbReference type="SUPFAM" id="SSF82199">
    <property type="entry name" value="SET domain"/>
    <property type="match status" value="2"/>
</dbReference>
<dbReference type="GO" id="GO:0070828">
    <property type="term" value="P:heterochromatin organization"/>
    <property type="evidence" value="ECO:0007669"/>
    <property type="project" value="TreeGrafter"/>
</dbReference>
<sequence>MDRNVFLEVTVACLHFRSSDLFLINHFFCPSRGLADGAIPQTSKGGWRTLQPSELLLGLTLAVSQPVLCRKEKDTWFPGHISSVSCQSNLTKSPESTIYDVTLDAAPGCETEVCRATTASLAVAVSASELKQKYPVGARVVSIYRDDDGGIGYYSGLIAEPPSERNSHRYAIRLSILSDMDTFVTIGTCCSLTMVTRNIHHPMKFIGFVINRPMVRLKPGQSVETELNGEWMQTTVEKVDASLVLIRFSETHREWIYRGSTRLEPLFNDMNSPASRILSGRVQGVEVEYGNIERSPKYVLMHSFRIHLGFSETALTDQSSLADLRSARKSATGNRDPKTIPHLTLQSKSGLDTRTATRRHPGSVNLAELESAGKVVPYLDHLFENIETKPFISHKCNPSCVVYVKPPSTTPVSEDPFSYKGCNPLEIPFHAGWLRYLLVGHPRETERRMIVYRAPCGRQLRSLHEVQRFLDRSNSQLTTDLFCFDPEVLINSEFHAEKTLTNIADISYGKENIPVPCVNSVDNEVPGYIEYIPKRQPIDKVPLVQDSNFVVCCECTDNCRDRSRCACQQLTAEASSLTNPNGMVDPQAGYRYRRLAQFTVGGIYECNSRCRCDRRCNNRVVQHGLWTRVQLFKTSRKGWGIRALHAIPKGTFLCTYAGAIYDENTAVQQGFDYGDEYQAELDYIETVEKQKDGYESMPEDPEEDYSTEQDKPDTKLTKSQSTPSFSDLCEKARHILPTLSRPSSSHTLNELDAESRIDICSDSSSLSDCASPDGGDTDRTNVSGTDLANRKDDPDGSNVSVDVIDSSSKQNTDNTMVSVGLKGTGENSELSQISINDKVPENADVMTHRTSNSRVLTESPEIIRAGEQTSETSSDKVQPTDLEGDLLITESDSVVEENKSLVDPTLSGPLSPNSSTVNLVETSEVEFTPSPLSAENLKSLKILAMTPNATASSNVQDSSTCLPGSSASNVVKRSPIDCEPSTAENVAQSIHTSDSEKFDPQDDNTAIEQSTSTSAKRLNGKDSQDEKEPVSESGKLRIERTEFRPKRTCVKARSQSVPAEFWSLQNARHLLTMLDFDRVPFVRLSPIKTGLYNLPELESQSKAPSELYPDDRSMPKVTPDTSTEDSAPNFKSNSAADGNAVPVVSLRSRSRRHNNDRLDDNVCSSQLRHSSRLSRSDGTENQEKLNIAVGEEMTWDYGYTVGAVPFKVLYCYCGEPNCRIRLL</sequence>
<keyword evidence="3 16" id="KW-0489">Methyltransferase</keyword>
<feature type="region of interest" description="Disordered" evidence="13">
    <location>
        <begin position="1099"/>
        <end position="1180"/>
    </location>
</feature>
<dbReference type="Pfam" id="PF18358">
    <property type="entry name" value="Tudor_4"/>
    <property type="match status" value="1"/>
</dbReference>
<dbReference type="InterPro" id="IPR041291">
    <property type="entry name" value="TUDOR_5"/>
</dbReference>
<keyword evidence="9" id="KW-0156">Chromatin regulator</keyword>
<dbReference type="CDD" id="cd21181">
    <property type="entry name" value="Tudor_SETDB1_rpt2"/>
    <property type="match status" value="1"/>
</dbReference>
<feature type="domain" description="MBD" evidence="15">
    <location>
        <begin position="419"/>
        <end position="489"/>
    </location>
</feature>
<dbReference type="InterPro" id="IPR041292">
    <property type="entry name" value="Tudor_4"/>
</dbReference>
<feature type="compositionally biased region" description="Basic and acidic residues" evidence="13">
    <location>
        <begin position="1019"/>
        <end position="1039"/>
    </location>
</feature>
<evidence type="ECO:0000256" key="13">
    <source>
        <dbReference type="SAM" id="MobiDB-lite"/>
    </source>
</evidence>
<evidence type="ECO:0000256" key="2">
    <source>
        <dbReference type="ARBA" id="ARBA00022491"/>
    </source>
</evidence>
<keyword evidence="11" id="KW-0804">Transcription</keyword>
<gene>
    <name evidence="16" type="ORF">FGIG_08498</name>
</gene>
<dbReference type="InterPro" id="IPR051516">
    <property type="entry name" value="SETDB_methyltransferase"/>
</dbReference>
<name>A0A504YZH7_FASGI</name>
<dbReference type="GO" id="GO:0010629">
    <property type="term" value="P:negative regulation of gene expression"/>
    <property type="evidence" value="ECO:0007669"/>
    <property type="project" value="TreeGrafter"/>
</dbReference>
<accession>A0A504YZH7</accession>
<dbReference type="AlphaFoldDB" id="A0A504YZH7"/>
<keyword evidence="7" id="KW-0677">Repeat</keyword>
<keyword evidence="2" id="KW-0678">Repressor</keyword>
<keyword evidence="10" id="KW-0805">Transcription regulation</keyword>
<evidence type="ECO:0000256" key="1">
    <source>
        <dbReference type="ARBA" id="ARBA00004123"/>
    </source>
</evidence>
<dbReference type="GO" id="GO:0046974">
    <property type="term" value="F:histone H3K9 methyltransferase activity"/>
    <property type="evidence" value="ECO:0007669"/>
    <property type="project" value="TreeGrafter"/>
</dbReference>
<evidence type="ECO:0000256" key="11">
    <source>
        <dbReference type="ARBA" id="ARBA00023163"/>
    </source>
</evidence>
<keyword evidence="8" id="KW-0862">Zinc</keyword>
<dbReference type="Pfam" id="PF18359">
    <property type="entry name" value="Tudor_5"/>
    <property type="match status" value="1"/>
</dbReference>
<organism evidence="16 17">
    <name type="scientific">Fasciola gigantica</name>
    <name type="common">Giant liver fluke</name>
    <dbReference type="NCBI Taxonomy" id="46835"/>
    <lineage>
        <taxon>Eukaryota</taxon>
        <taxon>Metazoa</taxon>
        <taxon>Spiralia</taxon>
        <taxon>Lophotrochozoa</taxon>
        <taxon>Platyhelminthes</taxon>
        <taxon>Trematoda</taxon>
        <taxon>Digenea</taxon>
        <taxon>Plagiorchiida</taxon>
        <taxon>Echinostomata</taxon>
        <taxon>Echinostomatoidea</taxon>
        <taxon>Fasciolidae</taxon>
        <taxon>Fasciola</taxon>
    </lineage>
</organism>
<evidence type="ECO:0000256" key="10">
    <source>
        <dbReference type="ARBA" id="ARBA00023015"/>
    </source>
</evidence>